<proteinExistence type="predicted"/>
<dbReference type="Proteomes" id="UP000256478">
    <property type="component" value="Unassembled WGS sequence"/>
</dbReference>
<name>A0A3E0TVU9_9GAMM</name>
<dbReference type="Gene3D" id="3.30.420.10">
    <property type="entry name" value="Ribonuclease H-like superfamily/Ribonuclease H"/>
    <property type="match status" value="1"/>
</dbReference>
<protein>
    <recommendedName>
        <fullName evidence="1">Tc1-like transposase DDE domain-containing protein</fullName>
    </recommendedName>
</protein>
<gene>
    <name evidence="2" type="ORF">DXX93_16650</name>
</gene>
<evidence type="ECO:0000313" key="2">
    <source>
        <dbReference type="EMBL" id="REL28032.1"/>
    </source>
</evidence>
<accession>A0A3E0TVU9</accession>
<evidence type="ECO:0000313" key="3">
    <source>
        <dbReference type="Proteomes" id="UP000256478"/>
    </source>
</evidence>
<dbReference type="InterPro" id="IPR038717">
    <property type="entry name" value="Tc1-like_DDE_dom"/>
</dbReference>
<dbReference type="EMBL" id="QUOU01000001">
    <property type="protein sequence ID" value="REL28032.1"/>
    <property type="molecule type" value="Genomic_DNA"/>
</dbReference>
<dbReference type="AlphaFoldDB" id="A0A3E0TVU9"/>
<comment type="caution">
    <text evidence="2">The sequence shown here is derived from an EMBL/GenBank/DDBJ whole genome shotgun (WGS) entry which is preliminary data.</text>
</comment>
<organism evidence="2 3">
    <name type="scientific">Thalassotalea euphylliae</name>
    <dbReference type="NCBI Taxonomy" id="1655234"/>
    <lineage>
        <taxon>Bacteria</taxon>
        <taxon>Pseudomonadati</taxon>
        <taxon>Pseudomonadota</taxon>
        <taxon>Gammaproteobacteria</taxon>
        <taxon>Alteromonadales</taxon>
        <taxon>Colwelliaceae</taxon>
        <taxon>Thalassotalea</taxon>
    </lineage>
</organism>
<reference evidence="2 3" key="1">
    <citation type="submission" date="2018-08" db="EMBL/GenBank/DDBJ databases">
        <title>Thalassotalea euphylliae genome.</title>
        <authorList>
            <person name="Summers S."/>
            <person name="Rice S.A."/>
            <person name="Freckelton M.L."/>
            <person name="Nedved B.T."/>
            <person name="Hadfield M.G."/>
        </authorList>
    </citation>
    <scope>NUCLEOTIDE SEQUENCE [LARGE SCALE GENOMIC DNA]</scope>
    <source>
        <strain evidence="2 3">H1</strain>
    </source>
</reference>
<dbReference type="Pfam" id="PF13358">
    <property type="entry name" value="DDE_3"/>
    <property type="match status" value="1"/>
</dbReference>
<dbReference type="OrthoDB" id="129174at2"/>
<dbReference type="InterPro" id="IPR036397">
    <property type="entry name" value="RNaseH_sf"/>
</dbReference>
<evidence type="ECO:0000259" key="1">
    <source>
        <dbReference type="Pfam" id="PF13358"/>
    </source>
</evidence>
<feature type="domain" description="Tc1-like transposase DDE" evidence="1">
    <location>
        <begin position="8"/>
        <end position="47"/>
    </location>
</feature>
<dbReference type="GO" id="GO:0003676">
    <property type="term" value="F:nucleic acid binding"/>
    <property type="evidence" value="ECO:0007669"/>
    <property type="project" value="InterPro"/>
</dbReference>
<sequence>MDTASPFSNVTLIKLPQYSPELNSIEQVWHWLRQHCLSNPVFSRFDDIVKQVLLAWNTFISDIDRVKKLCTRNLIKVVR</sequence>